<evidence type="ECO:0000259" key="2">
    <source>
        <dbReference type="Pfam" id="PF13386"/>
    </source>
</evidence>
<feature type="transmembrane region" description="Helical" evidence="1">
    <location>
        <begin position="164"/>
        <end position="184"/>
    </location>
</feature>
<feature type="transmembrane region" description="Helical" evidence="1">
    <location>
        <begin position="6"/>
        <end position="32"/>
    </location>
</feature>
<feature type="transmembrane region" description="Helical" evidence="1">
    <location>
        <begin position="53"/>
        <end position="75"/>
    </location>
</feature>
<keyword evidence="1" id="KW-1133">Transmembrane helix</keyword>
<feature type="transmembrane region" description="Helical" evidence="1">
    <location>
        <begin position="130"/>
        <end position="152"/>
    </location>
</feature>
<sequence length="223" mass="22814">MLTIWFAFLAGLAGSFHCIGMCGGVVAALSVTRGSRPLPARLATQLYYNLGRITTYTLLGALAGWLGAALDLAALRPFTRWFLVAAHSFVILVGLGSLFAFGPFGIALLDGRGARWFAAPLRLVAGSSSALAAYPLGLVLGFIPCGLVYAPLISAAAGAAPLEGALMLAALGLGTLPVLFLFGSATSAISGGLRNVMLRLAGLCVALMGAAGLWRTLAARCCN</sequence>
<name>A0A6V8N3J7_9BACT</name>
<organism evidence="3 4">
    <name type="scientific">Geomonas limicola</name>
    <dbReference type="NCBI Taxonomy" id="2740186"/>
    <lineage>
        <taxon>Bacteria</taxon>
        <taxon>Pseudomonadati</taxon>
        <taxon>Thermodesulfobacteriota</taxon>
        <taxon>Desulfuromonadia</taxon>
        <taxon>Geobacterales</taxon>
        <taxon>Geobacteraceae</taxon>
        <taxon>Geomonas</taxon>
    </lineage>
</organism>
<dbReference type="PANTHER" id="PTHR42208">
    <property type="entry name" value="HEAVY METAL TRANSPORTER-RELATED"/>
    <property type="match status" value="1"/>
</dbReference>
<feature type="transmembrane region" description="Helical" evidence="1">
    <location>
        <begin position="81"/>
        <end position="109"/>
    </location>
</feature>
<dbReference type="InterPro" id="IPR039447">
    <property type="entry name" value="UreH-like_TM_dom"/>
</dbReference>
<keyword evidence="1" id="KW-0812">Transmembrane</keyword>
<dbReference type="AlphaFoldDB" id="A0A6V8N3J7"/>
<dbReference type="Proteomes" id="UP000587586">
    <property type="component" value="Unassembled WGS sequence"/>
</dbReference>
<dbReference type="EMBL" id="BLXZ01000001">
    <property type="protein sequence ID" value="GFO67118.1"/>
    <property type="molecule type" value="Genomic_DNA"/>
</dbReference>
<gene>
    <name evidence="3" type="ORF">GMLC_06970</name>
</gene>
<dbReference type="Pfam" id="PF13386">
    <property type="entry name" value="DsbD_2"/>
    <property type="match status" value="1"/>
</dbReference>
<keyword evidence="1" id="KW-0472">Membrane</keyword>
<protein>
    <submittedName>
        <fullName evidence="3">Cytochrome biogenesis protein</fullName>
    </submittedName>
</protein>
<dbReference type="RefSeq" id="WP_183359639.1">
    <property type="nucleotide sequence ID" value="NZ_BLXZ01000001.1"/>
</dbReference>
<proteinExistence type="predicted"/>
<evidence type="ECO:0000256" key="1">
    <source>
        <dbReference type="SAM" id="Phobius"/>
    </source>
</evidence>
<accession>A0A6V8N3J7</accession>
<feature type="transmembrane region" description="Helical" evidence="1">
    <location>
        <begin position="196"/>
        <end position="214"/>
    </location>
</feature>
<comment type="caution">
    <text evidence="3">The sequence shown here is derived from an EMBL/GenBank/DDBJ whole genome shotgun (WGS) entry which is preliminary data.</text>
</comment>
<evidence type="ECO:0000313" key="3">
    <source>
        <dbReference type="EMBL" id="GFO67118.1"/>
    </source>
</evidence>
<dbReference type="PANTHER" id="PTHR42208:SF1">
    <property type="entry name" value="HEAVY METAL TRANSPORTER"/>
    <property type="match status" value="1"/>
</dbReference>
<evidence type="ECO:0000313" key="4">
    <source>
        <dbReference type="Proteomes" id="UP000587586"/>
    </source>
</evidence>
<keyword evidence="4" id="KW-1185">Reference proteome</keyword>
<feature type="domain" description="Urease accessory protein UreH-like transmembrane" evidence="2">
    <location>
        <begin position="7"/>
        <end position="210"/>
    </location>
</feature>
<reference evidence="4" key="1">
    <citation type="submission" date="2020-06" db="EMBL/GenBank/DDBJ databases">
        <title>Draft genomic sequecing of Geomonas sp. Red745.</title>
        <authorList>
            <person name="Itoh H."/>
            <person name="Xu Z.X."/>
            <person name="Ushijima N."/>
            <person name="Masuda Y."/>
            <person name="Shiratori Y."/>
            <person name="Senoo K."/>
        </authorList>
    </citation>
    <scope>NUCLEOTIDE SEQUENCE [LARGE SCALE GENOMIC DNA]</scope>
    <source>
        <strain evidence="4">Red745</strain>
    </source>
</reference>